<name>A0A3M7QXH6_BRAPC</name>
<dbReference type="InterPro" id="IPR048998">
    <property type="entry name" value="STPR"/>
</dbReference>
<protein>
    <recommendedName>
        <fullName evidence="2">STPR domain-containing protein</fullName>
    </recommendedName>
</protein>
<accession>A0A3M7QXH6</accession>
<evidence type="ECO:0000256" key="1">
    <source>
        <dbReference type="SAM" id="MobiDB-lite"/>
    </source>
</evidence>
<feature type="compositionally biased region" description="Basic and acidic residues" evidence="1">
    <location>
        <begin position="58"/>
        <end position="73"/>
    </location>
</feature>
<gene>
    <name evidence="3" type="ORF">BpHYR1_042433</name>
</gene>
<dbReference type="Pfam" id="PF21107">
    <property type="entry name" value="STPRs"/>
    <property type="match status" value="1"/>
</dbReference>
<sequence>MQATASENMDIKHPRTSAAFFGIEVVRNDEELMKNIVLWFIIRVDNSIDSSNRTQRNLTERTRRADESSEKRSNRLNTEAQRQREKRTNETPKEREKRLKYNRNYEAKVQEIETSEERMQHLGLVNERRRKIRNNRATYMEWTIPRQTAVEIDDQGPLNQYCEILMCLKKS</sequence>
<proteinExistence type="predicted"/>
<keyword evidence="4" id="KW-1185">Reference proteome</keyword>
<organism evidence="3 4">
    <name type="scientific">Brachionus plicatilis</name>
    <name type="common">Marine rotifer</name>
    <name type="synonym">Brachionus muelleri</name>
    <dbReference type="NCBI Taxonomy" id="10195"/>
    <lineage>
        <taxon>Eukaryota</taxon>
        <taxon>Metazoa</taxon>
        <taxon>Spiralia</taxon>
        <taxon>Gnathifera</taxon>
        <taxon>Rotifera</taxon>
        <taxon>Eurotatoria</taxon>
        <taxon>Monogononta</taxon>
        <taxon>Pseudotrocha</taxon>
        <taxon>Ploima</taxon>
        <taxon>Brachionidae</taxon>
        <taxon>Brachionus</taxon>
    </lineage>
</organism>
<evidence type="ECO:0000259" key="2">
    <source>
        <dbReference type="Pfam" id="PF21107"/>
    </source>
</evidence>
<evidence type="ECO:0000313" key="3">
    <source>
        <dbReference type="EMBL" id="RNA15655.1"/>
    </source>
</evidence>
<evidence type="ECO:0000313" key="4">
    <source>
        <dbReference type="Proteomes" id="UP000276133"/>
    </source>
</evidence>
<reference evidence="3 4" key="1">
    <citation type="journal article" date="2018" name="Sci. Rep.">
        <title>Genomic signatures of local adaptation to the degree of environmental predictability in rotifers.</title>
        <authorList>
            <person name="Franch-Gras L."/>
            <person name="Hahn C."/>
            <person name="Garcia-Roger E.M."/>
            <person name="Carmona M.J."/>
            <person name="Serra M."/>
            <person name="Gomez A."/>
        </authorList>
    </citation>
    <scope>NUCLEOTIDE SEQUENCE [LARGE SCALE GENOMIC DNA]</scope>
    <source>
        <strain evidence="3">HYR1</strain>
    </source>
</reference>
<dbReference type="Proteomes" id="UP000276133">
    <property type="component" value="Unassembled WGS sequence"/>
</dbReference>
<dbReference type="AlphaFoldDB" id="A0A3M7QXH6"/>
<feature type="region of interest" description="Disordered" evidence="1">
    <location>
        <begin position="54"/>
        <end position="96"/>
    </location>
</feature>
<feature type="compositionally biased region" description="Basic and acidic residues" evidence="1">
    <location>
        <begin position="81"/>
        <end position="96"/>
    </location>
</feature>
<dbReference type="EMBL" id="REGN01004915">
    <property type="protein sequence ID" value="RNA15655.1"/>
    <property type="molecule type" value="Genomic_DNA"/>
</dbReference>
<feature type="domain" description="STPR" evidence="2">
    <location>
        <begin position="72"/>
        <end position="134"/>
    </location>
</feature>
<comment type="caution">
    <text evidence="3">The sequence shown here is derived from an EMBL/GenBank/DDBJ whole genome shotgun (WGS) entry which is preliminary data.</text>
</comment>